<dbReference type="Proteomes" id="UP001226084">
    <property type="component" value="Unassembled WGS sequence"/>
</dbReference>
<reference evidence="1" key="1">
    <citation type="submission" date="2023-07" db="EMBL/GenBank/DDBJ databases">
        <title>Functional and genomic diversity of the sorghum phyllosphere microbiome.</title>
        <authorList>
            <person name="Shade A."/>
        </authorList>
    </citation>
    <scope>NUCLEOTIDE SEQUENCE</scope>
    <source>
        <strain evidence="1">SORGH_AS_0457</strain>
    </source>
</reference>
<sequence>MFMHAAGQVDLGDVACSLDPYDLVHVDQHHVFVDPYRYALQVGLTLAQCVQCLQDLRGRLRAGAGGS</sequence>
<protein>
    <submittedName>
        <fullName evidence="1">Uncharacterized protein</fullName>
    </submittedName>
</protein>
<organism evidence="1 2">
    <name type="scientific">Stenotrophomonas rhizophila</name>
    <dbReference type="NCBI Taxonomy" id="216778"/>
    <lineage>
        <taxon>Bacteria</taxon>
        <taxon>Pseudomonadati</taxon>
        <taxon>Pseudomonadota</taxon>
        <taxon>Gammaproteobacteria</taxon>
        <taxon>Lysobacterales</taxon>
        <taxon>Lysobacteraceae</taxon>
        <taxon>Stenotrophomonas</taxon>
    </lineage>
</organism>
<gene>
    <name evidence="1" type="ORF">QE424_001549</name>
</gene>
<proteinExistence type="predicted"/>
<name>A0AAP5AJ21_9GAMM</name>
<accession>A0AAP5AJ21</accession>
<dbReference type="AlphaFoldDB" id="A0AAP5AJ21"/>
<dbReference type="RefSeq" id="WP_307106815.1">
    <property type="nucleotide sequence ID" value="NZ_JAUTAS010000001.1"/>
</dbReference>
<comment type="caution">
    <text evidence="1">The sequence shown here is derived from an EMBL/GenBank/DDBJ whole genome shotgun (WGS) entry which is preliminary data.</text>
</comment>
<dbReference type="EMBL" id="JAUTAS010000001">
    <property type="protein sequence ID" value="MDQ1108390.1"/>
    <property type="molecule type" value="Genomic_DNA"/>
</dbReference>
<evidence type="ECO:0000313" key="1">
    <source>
        <dbReference type="EMBL" id="MDQ1108390.1"/>
    </source>
</evidence>
<evidence type="ECO:0000313" key="2">
    <source>
        <dbReference type="Proteomes" id="UP001226084"/>
    </source>
</evidence>